<feature type="domain" description="Lipid/polyisoprenoid-binding YceI-like" evidence="1">
    <location>
        <begin position="14"/>
        <end position="177"/>
    </location>
</feature>
<evidence type="ECO:0000313" key="3">
    <source>
        <dbReference type="Proteomes" id="UP001501523"/>
    </source>
</evidence>
<organism evidence="2 3">
    <name type="scientific">Dokdonella soli</name>
    <dbReference type="NCBI Taxonomy" id="529810"/>
    <lineage>
        <taxon>Bacteria</taxon>
        <taxon>Pseudomonadati</taxon>
        <taxon>Pseudomonadota</taxon>
        <taxon>Gammaproteobacteria</taxon>
        <taxon>Lysobacterales</taxon>
        <taxon>Rhodanobacteraceae</taxon>
        <taxon>Dokdonella</taxon>
    </lineage>
</organism>
<protein>
    <submittedName>
        <fullName evidence="2">YceI family protein</fullName>
    </submittedName>
</protein>
<dbReference type="Proteomes" id="UP001501523">
    <property type="component" value="Unassembled WGS sequence"/>
</dbReference>
<dbReference type="EMBL" id="BAAAEU010000024">
    <property type="protein sequence ID" value="GAA0720060.1"/>
    <property type="molecule type" value="Genomic_DNA"/>
</dbReference>
<dbReference type="SMART" id="SM00867">
    <property type="entry name" value="YceI"/>
    <property type="match status" value="1"/>
</dbReference>
<dbReference type="InterPro" id="IPR036761">
    <property type="entry name" value="TTHA0802/YceI-like_sf"/>
</dbReference>
<evidence type="ECO:0000259" key="1">
    <source>
        <dbReference type="SMART" id="SM00867"/>
    </source>
</evidence>
<name>A0ABN1IRT9_9GAMM</name>
<proteinExistence type="predicted"/>
<sequence>MALVTSAPGAATDTYLIDSMHSMPSFAYKHLDFSTFRGRFDKISGVITLDSVGHTGTADVTIEVRSVSTGVPMLDEFLRSPKFFDAAKFPSITFKSGTFMFNGDKLASVIGDLTVHGVTKSVALDVVFVACHQHQLLKVPACGADARTTIRRSDFGLAMFIPNDSDEVTLEIGVEALKKE</sequence>
<comment type="caution">
    <text evidence="2">The sequence shown here is derived from an EMBL/GenBank/DDBJ whole genome shotgun (WGS) entry which is preliminary data.</text>
</comment>
<dbReference type="Pfam" id="PF04264">
    <property type="entry name" value="YceI"/>
    <property type="match status" value="1"/>
</dbReference>
<dbReference type="PANTHER" id="PTHR34406">
    <property type="entry name" value="PROTEIN YCEI"/>
    <property type="match status" value="1"/>
</dbReference>
<gene>
    <name evidence="2" type="ORF">GCM10009105_29120</name>
</gene>
<dbReference type="PANTHER" id="PTHR34406:SF2">
    <property type="entry name" value="PERIPLASMIC PROTEIN"/>
    <property type="match status" value="1"/>
</dbReference>
<dbReference type="Gene3D" id="2.40.128.110">
    <property type="entry name" value="Lipid/polyisoprenoid-binding, YceI-like"/>
    <property type="match status" value="1"/>
</dbReference>
<accession>A0ABN1IRT9</accession>
<reference evidence="2 3" key="1">
    <citation type="journal article" date="2019" name="Int. J. Syst. Evol. Microbiol.">
        <title>The Global Catalogue of Microorganisms (GCM) 10K type strain sequencing project: providing services to taxonomists for standard genome sequencing and annotation.</title>
        <authorList>
            <consortium name="The Broad Institute Genomics Platform"/>
            <consortium name="The Broad Institute Genome Sequencing Center for Infectious Disease"/>
            <person name="Wu L."/>
            <person name="Ma J."/>
        </authorList>
    </citation>
    <scope>NUCLEOTIDE SEQUENCE [LARGE SCALE GENOMIC DNA]</scope>
    <source>
        <strain evidence="2 3">JCM 15421</strain>
    </source>
</reference>
<dbReference type="SUPFAM" id="SSF101874">
    <property type="entry name" value="YceI-like"/>
    <property type="match status" value="1"/>
</dbReference>
<dbReference type="InterPro" id="IPR007372">
    <property type="entry name" value="Lipid/polyisoprenoid-bd_YceI"/>
</dbReference>
<keyword evidence="3" id="KW-1185">Reference proteome</keyword>
<evidence type="ECO:0000313" key="2">
    <source>
        <dbReference type="EMBL" id="GAA0720060.1"/>
    </source>
</evidence>